<dbReference type="GO" id="GO:0061630">
    <property type="term" value="F:ubiquitin protein ligase activity"/>
    <property type="evidence" value="ECO:0007669"/>
    <property type="project" value="UniProtKB-EC"/>
</dbReference>
<dbReference type="Gene3D" id="3.30.40.10">
    <property type="entry name" value="Zinc/RING finger domain, C3HC4 (zinc finger)"/>
    <property type="match status" value="1"/>
</dbReference>
<evidence type="ECO:0000256" key="13">
    <source>
        <dbReference type="SAM" id="MobiDB-lite"/>
    </source>
</evidence>
<evidence type="ECO:0000256" key="10">
    <source>
        <dbReference type="ARBA" id="ARBA00022833"/>
    </source>
</evidence>
<feature type="compositionally biased region" description="Low complexity" evidence="13">
    <location>
        <begin position="700"/>
        <end position="712"/>
    </location>
</feature>
<evidence type="ECO:0000256" key="1">
    <source>
        <dbReference type="ARBA" id="ARBA00000900"/>
    </source>
</evidence>
<evidence type="ECO:0000313" key="16">
    <source>
        <dbReference type="Proteomes" id="UP000324022"/>
    </source>
</evidence>
<dbReference type="InterPro" id="IPR056437">
    <property type="entry name" value="Znf-C2H2_ZNF598/HEL2"/>
</dbReference>
<dbReference type="CDD" id="cd16615">
    <property type="entry name" value="RING-HC_ZNF598"/>
    <property type="match status" value="1"/>
</dbReference>
<sequence length="830" mass="89080">MSTAQESIPSASGRSSRGGSSSNRRGASSSSSRDGGRRANFGGSLTGASNNASNNDAASNNKSRSNNSRQSRPPRNQNAPAQADAQHDSSIDEQPSTSSAATTATPANDADDDELPPEGEVCFICADPIKLTSVAPCDHRTCHICALRLLVLYKKDECTFCKSKIDRLIFTSSSTKSFSEFKPADIPYTDKKLPISFETKEALEETVLLLRFNCPDPNCEVACTGWKDFKAHTRREHNRLVCQLCITNKKIFAHEHTLHTDQSLAAHEKEEHRLCEYDRMLFYSDDELFAHMRDKHEQCHICKARGSEEERWKYYRDYDMLERHFRKDHWLCENKMCLEKKFVVFESDVDFKAHQVDEHGNELSTRERREALRIEANFSYDDGAESSRAGANRGGSNKKAKGRANGTNSEAGASETNRDVLGVSTLASRAHVPGAGPANHASRRAMFGSGLTTPTPPTPQGVSADRPRTVTDSRSIEERHQAYMDKVASTLNNSEQRITSFRRSVRQFKNGESSARDLISTIHSLVGEMDDCAPLVNGLVDLLDDREKSKALGDAWNGYRIETTQFPSLTPNAGSSTFGMASGSGYAGAGLRGGGNSLRSIKKSSAASSSQVWDNVERAASASSGHGSGKPVALREHFPSLGNASTSHGTPSIPGSLAHAVAHNAATRSAAPGAKWSSASPAVSGSSTPKPFVARVHTASSSSKSVNTTSKSAFPSLPTNAAKASINAHKKALFANRNVNSSGKQSPLGPPSGTSTPTAASASGSSTPWIPNPGRIDDFPEMPHQGLANLDGLSEALVASQQDSNGGNATGKKRKGKGVQVLSFGGVHRG</sequence>
<dbReference type="SUPFAM" id="SSF57850">
    <property type="entry name" value="RING/U-box"/>
    <property type="match status" value="1"/>
</dbReference>
<dbReference type="Pfam" id="PF23230">
    <property type="entry name" value="zf-C2H2_13"/>
    <property type="match status" value="1"/>
</dbReference>
<keyword evidence="8" id="KW-0479">Metal-binding</keyword>
<protein>
    <recommendedName>
        <fullName evidence="4">RING-type E3 ubiquitin transferase</fullName>
        <ecNumber evidence="4">2.3.2.27</ecNumber>
    </recommendedName>
</protein>
<evidence type="ECO:0000256" key="9">
    <source>
        <dbReference type="ARBA" id="ARBA00022771"/>
    </source>
</evidence>
<dbReference type="InterPro" id="IPR041888">
    <property type="entry name" value="RING-HC_ZNF598/HEL2"/>
</dbReference>
<dbReference type="InterPro" id="IPR013087">
    <property type="entry name" value="Znf_C2H2_type"/>
</dbReference>
<feature type="region of interest" description="Disordered" evidence="13">
    <location>
        <begin position="1"/>
        <end position="114"/>
    </location>
</feature>
<feature type="region of interest" description="Disordered" evidence="13">
    <location>
        <begin position="618"/>
        <end position="656"/>
    </location>
</feature>
<evidence type="ECO:0000313" key="15">
    <source>
        <dbReference type="EMBL" id="SPO31212.1"/>
    </source>
</evidence>
<keyword evidence="10" id="KW-0862">Zinc</keyword>
<dbReference type="Proteomes" id="UP000324022">
    <property type="component" value="Unassembled WGS sequence"/>
</dbReference>
<comment type="subcellular location">
    <subcellularLocation>
        <location evidence="2">Cytoplasm</location>
    </subcellularLocation>
</comment>
<comment type="pathway">
    <text evidence="3">Protein modification; protein ubiquitination.</text>
</comment>
<dbReference type="InterPro" id="IPR044288">
    <property type="entry name" value="ZNF598/HEL2"/>
</dbReference>
<feature type="domain" description="RING-type" evidence="14">
    <location>
        <begin position="122"/>
        <end position="162"/>
    </location>
</feature>
<dbReference type="InterPro" id="IPR013083">
    <property type="entry name" value="Znf_RING/FYVE/PHD"/>
</dbReference>
<feature type="compositionally biased region" description="Low complexity" evidence="13">
    <location>
        <begin position="751"/>
        <end position="768"/>
    </location>
</feature>
<evidence type="ECO:0000256" key="5">
    <source>
        <dbReference type="ARBA" id="ARBA00022490"/>
    </source>
</evidence>
<feature type="compositionally biased region" description="Low complexity" evidence="13">
    <location>
        <begin position="48"/>
        <end position="78"/>
    </location>
</feature>
<dbReference type="EC" id="2.3.2.27" evidence="4"/>
<dbReference type="PROSITE" id="PS50089">
    <property type="entry name" value="ZF_RING_2"/>
    <property type="match status" value="1"/>
</dbReference>
<comment type="catalytic activity">
    <reaction evidence="1">
        <text>S-ubiquitinyl-[E2 ubiquitin-conjugating enzyme]-L-cysteine + [acceptor protein]-L-lysine = [E2 ubiquitin-conjugating enzyme]-L-cysteine + N(6)-ubiquitinyl-[acceptor protein]-L-lysine.</text>
        <dbReference type="EC" id="2.3.2.27"/>
    </reaction>
</comment>
<dbReference type="PANTHER" id="PTHR22938">
    <property type="entry name" value="ZINC FINGER PROTEIN 598"/>
    <property type="match status" value="1"/>
</dbReference>
<accession>A0A5C3EL59</accession>
<dbReference type="EMBL" id="OOIN01000037">
    <property type="protein sequence ID" value="SPO31212.1"/>
    <property type="molecule type" value="Genomic_DNA"/>
</dbReference>
<dbReference type="GO" id="GO:0008270">
    <property type="term" value="F:zinc ion binding"/>
    <property type="evidence" value="ECO:0007669"/>
    <property type="project" value="UniProtKB-KW"/>
</dbReference>
<gene>
    <name evidence="15" type="ORF">UTRI_05988_B</name>
</gene>
<dbReference type="Pfam" id="PF23202">
    <property type="entry name" value="PAH_ZNF598"/>
    <property type="match status" value="1"/>
</dbReference>
<dbReference type="PANTHER" id="PTHR22938:SF0">
    <property type="entry name" value="E3 UBIQUITIN-PROTEIN LIGASE ZNF598"/>
    <property type="match status" value="1"/>
</dbReference>
<organism evidence="15 16">
    <name type="scientific">Ustilago trichophora</name>
    <dbReference type="NCBI Taxonomy" id="86804"/>
    <lineage>
        <taxon>Eukaryota</taxon>
        <taxon>Fungi</taxon>
        <taxon>Dikarya</taxon>
        <taxon>Basidiomycota</taxon>
        <taxon>Ustilaginomycotina</taxon>
        <taxon>Ustilaginomycetes</taxon>
        <taxon>Ustilaginales</taxon>
        <taxon>Ustilaginaceae</taxon>
        <taxon>Ustilago</taxon>
    </lineage>
</organism>
<dbReference type="GO" id="GO:0072344">
    <property type="term" value="P:rescue of stalled ribosome"/>
    <property type="evidence" value="ECO:0007669"/>
    <property type="project" value="InterPro"/>
</dbReference>
<evidence type="ECO:0000256" key="12">
    <source>
        <dbReference type="PROSITE-ProRule" id="PRU00175"/>
    </source>
</evidence>
<keyword evidence="7" id="KW-0808">Transferase</keyword>
<evidence type="ECO:0000256" key="3">
    <source>
        <dbReference type="ARBA" id="ARBA00004906"/>
    </source>
</evidence>
<feature type="compositionally biased region" description="Polar residues" evidence="13">
    <location>
        <begin position="405"/>
        <end position="415"/>
    </location>
</feature>
<evidence type="ECO:0000256" key="11">
    <source>
        <dbReference type="ARBA" id="ARBA00035113"/>
    </source>
</evidence>
<name>A0A5C3EL59_9BASI</name>
<dbReference type="InterPro" id="IPR057634">
    <property type="entry name" value="PAH_ZNF598/HEL2"/>
</dbReference>
<evidence type="ECO:0000256" key="6">
    <source>
        <dbReference type="ARBA" id="ARBA00022553"/>
    </source>
</evidence>
<reference evidence="15 16" key="1">
    <citation type="submission" date="2018-03" db="EMBL/GenBank/DDBJ databases">
        <authorList>
            <person name="Guldener U."/>
        </authorList>
    </citation>
    <scope>NUCLEOTIDE SEQUENCE [LARGE SCALE GENOMIC DNA]</scope>
    <source>
        <strain evidence="15 16">NBRC100155</strain>
    </source>
</reference>
<feature type="compositionally biased region" description="Low complexity" evidence="13">
    <location>
        <begin position="95"/>
        <end position="108"/>
    </location>
</feature>
<feature type="region of interest" description="Disordered" evidence="13">
    <location>
        <begin position="382"/>
        <end position="469"/>
    </location>
</feature>
<dbReference type="GO" id="GO:0016567">
    <property type="term" value="P:protein ubiquitination"/>
    <property type="evidence" value="ECO:0007669"/>
    <property type="project" value="TreeGrafter"/>
</dbReference>
<dbReference type="Pfam" id="PF25447">
    <property type="entry name" value="RING_ZNF598"/>
    <property type="match status" value="1"/>
</dbReference>
<feature type="region of interest" description="Disordered" evidence="13">
    <location>
        <begin position="695"/>
        <end position="717"/>
    </location>
</feature>
<feature type="compositionally biased region" description="Low complexity" evidence="13">
    <location>
        <begin position="10"/>
        <end position="33"/>
    </location>
</feature>
<evidence type="ECO:0000256" key="7">
    <source>
        <dbReference type="ARBA" id="ARBA00022679"/>
    </source>
</evidence>
<evidence type="ECO:0000256" key="4">
    <source>
        <dbReference type="ARBA" id="ARBA00012483"/>
    </source>
</evidence>
<evidence type="ECO:0000256" key="8">
    <source>
        <dbReference type="ARBA" id="ARBA00022723"/>
    </source>
</evidence>
<comment type="similarity">
    <text evidence="11">Belongs to the ZNF598/HEL2 family.</text>
</comment>
<keyword evidence="16" id="KW-1185">Reference proteome</keyword>
<evidence type="ECO:0000256" key="2">
    <source>
        <dbReference type="ARBA" id="ARBA00004496"/>
    </source>
</evidence>
<keyword evidence="9 12" id="KW-0863">Zinc-finger</keyword>
<proteinExistence type="inferred from homology"/>
<keyword evidence="6" id="KW-0597">Phosphoprotein</keyword>
<keyword evidence="5" id="KW-0963">Cytoplasm</keyword>
<evidence type="ECO:0000259" key="14">
    <source>
        <dbReference type="PROSITE" id="PS50089"/>
    </source>
</evidence>
<dbReference type="GO" id="GO:0005737">
    <property type="term" value="C:cytoplasm"/>
    <property type="evidence" value="ECO:0007669"/>
    <property type="project" value="UniProtKB-SubCell"/>
</dbReference>
<dbReference type="GO" id="GO:0043022">
    <property type="term" value="F:ribosome binding"/>
    <property type="evidence" value="ECO:0007669"/>
    <property type="project" value="TreeGrafter"/>
</dbReference>
<dbReference type="SMART" id="SM00355">
    <property type="entry name" value="ZnF_C2H2"/>
    <property type="match status" value="4"/>
</dbReference>
<dbReference type="OrthoDB" id="3838338at2759"/>
<feature type="region of interest" description="Disordered" evidence="13">
    <location>
        <begin position="739"/>
        <end position="787"/>
    </location>
</feature>
<feature type="region of interest" description="Disordered" evidence="13">
    <location>
        <begin position="800"/>
        <end position="830"/>
    </location>
</feature>
<dbReference type="InterPro" id="IPR001841">
    <property type="entry name" value="Znf_RING"/>
</dbReference>
<dbReference type="AlphaFoldDB" id="A0A5C3EL59"/>